<keyword evidence="6" id="KW-0653">Protein transport</keyword>
<keyword evidence="5" id="KW-0571">Peptide transport</keyword>
<evidence type="ECO:0000256" key="10">
    <source>
        <dbReference type="SAM" id="Phobius"/>
    </source>
</evidence>
<feature type="transmembrane region" description="Helical" evidence="10">
    <location>
        <begin position="544"/>
        <end position="564"/>
    </location>
</feature>
<evidence type="ECO:0000313" key="12">
    <source>
        <dbReference type="Proteomes" id="UP000294933"/>
    </source>
</evidence>
<evidence type="ECO:0000256" key="1">
    <source>
        <dbReference type="ARBA" id="ARBA00004141"/>
    </source>
</evidence>
<feature type="transmembrane region" description="Helical" evidence="10">
    <location>
        <begin position="120"/>
        <end position="140"/>
    </location>
</feature>
<dbReference type="PANTHER" id="PTHR22601">
    <property type="entry name" value="ISP4 LIKE PROTEIN"/>
    <property type="match status" value="1"/>
</dbReference>
<dbReference type="InterPro" id="IPR004813">
    <property type="entry name" value="OPT"/>
</dbReference>
<dbReference type="Proteomes" id="UP000294933">
    <property type="component" value="Unassembled WGS sequence"/>
</dbReference>
<feature type="transmembrane region" description="Helical" evidence="10">
    <location>
        <begin position="970"/>
        <end position="1003"/>
    </location>
</feature>
<evidence type="ECO:0000256" key="7">
    <source>
        <dbReference type="ARBA" id="ARBA00022989"/>
    </source>
</evidence>
<dbReference type="GO" id="GO:0016020">
    <property type="term" value="C:membrane"/>
    <property type="evidence" value="ECO:0007669"/>
    <property type="project" value="UniProtKB-SubCell"/>
</dbReference>
<protein>
    <submittedName>
        <fullName evidence="11">Small oligopeptide transporter</fullName>
    </submittedName>
</protein>
<sequence>MLRRFYERATSSSSTETPRSADPSDNGNSMMDIKLDQLEHLDLEGAAEGFGGHEGPTILTRAVSRESYEEGSYDEHASYYDPNMDDDSVVEIEDDSPYPEVRSAVANTDDPNMPASTFRAWCLGIICAIIIPGLNQFMFFRWPSVAVGGLVAQLVSYPVGQLWARVVPAKTVFGIQLNPGPFTVKEHVIVTIMSGVGSRSAYATDIVAVQRKFYNQNYNFFYQWTLVMSTQLIGFSIGGICRRFLVSPASMIWPDNLVLCALFNTLHSQQYIGMGEHKGMSREKFFIYALLISTAYYFFPGYLFTALSYFSWVCWIAPNNVALKQMFGYASGMGMSMLTFDWTQIGYIGSPLATPWWAAVNITAGFVIFYWVLTPILYFSNVWNSQYMPIISRNSYDNAGHKYNVSLILTPDCTLDLDKYHAYSPLYIPTAFAVSYGLSFASITATIVHTILYFRNQLRLKGRGALVEQPDIHARLMAVYKPVPQMWYLIIFLVMFAFAIISVEVWPTQMPVWALVVALLLAFVYTIPIGMIQAITNQQIGLNVIAELIVGYAVPGKPIAMMMFKTWGYISMSQALKFTSDFKLGHYMKVPLRPMFWCQVVATAIAGTVQLGVQSWMFTNIPGMCDSDQPDGFICANTEVFYTASIIWGVIGPALQFSKGMTYQYVLVLLLCDPFTHHFAVVRKRYGVRDINLTITSALMYFFLLGAILPLIPWAISRRYPNSFFKYINVPLILGGTSNSPPATAVNYVPWAIVGFIFQYVIRRRHFSWWAKYNYVLSAALDSSVAIGAMLIFFALQFPLNGSIGANTIQKWWGNSVYQNTADWNMLPVKQLPQGEIFGPTWPSLYNPAIELLHIANNDPIQPKGHYLHKASDVYLFTLYWTLILYTPTFTFCGVYAFLNIVLAPTFIHPIVLNDKPHEDRLTASTEMHPMTPLSSPPASSAGATHPLIHKQFVPSRLAPPRPNERRTRLAYALIVLFVFLAAGVLGAVLGSLVIGYILVGLFRAAKFNMST</sequence>
<dbReference type="GO" id="GO:0035673">
    <property type="term" value="F:oligopeptide transmembrane transporter activity"/>
    <property type="evidence" value="ECO:0007669"/>
    <property type="project" value="InterPro"/>
</dbReference>
<dbReference type="OrthoDB" id="9986677at2759"/>
<evidence type="ECO:0000256" key="6">
    <source>
        <dbReference type="ARBA" id="ARBA00022927"/>
    </source>
</evidence>
<dbReference type="NCBIfam" id="TIGR00727">
    <property type="entry name" value="ISP4_OPT"/>
    <property type="match status" value="1"/>
</dbReference>
<feature type="transmembrane region" description="Helical" evidence="10">
    <location>
        <begin position="663"/>
        <end position="681"/>
    </location>
</feature>
<dbReference type="VEuPathDB" id="FungiDB:BD410DRAFT_838823"/>
<feature type="transmembrane region" description="Helical" evidence="10">
    <location>
        <begin position="874"/>
        <end position="899"/>
    </location>
</feature>
<feature type="transmembrane region" description="Helical" evidence="10">
    <location>
        <begin position="221"/>
        <end position="241"/>
    </location>
</feature>
<feature type="transmembrane region" description="Helical" evidence="10">
    <location>
        <begin position="512"/>
        <end position="532"/>
    </location>
</feature>
<dbReference type="Pfam" id="PF03169">
    <property type="entry name" value="OPT"/>
    <property type="match status" value="1"/>
</dbReference>
<evidence type="ECO:0000313" key="11">
    <source>
        <dbReference type="EMBL" id="TDL23824.1"/>
    </source>
</evidence>
<feature type="transmembrane region" description="Helical" evidence="10">
    <location>
        <begin position="633"/>
        <end position="651"/>
    </location>
</feature>
<name>A0A4Y7Q8A5_9AGAM</name>
<feature type="transmembrane region" description="Helical" evidence="10">
    <location>
        <begin position="693"/>
        <end position="716"/>
    </location>
</feature>
<keyword evidence="4 10" id="KW-0812">Transmembrane</keyword>
<feature type="transmembrane region" description="Helical" evidence="10">
    <location>
        <begin position="327"/>
        <end position="349"/>
    </location>
</feature>
<gene>
    <name evidence="11" type="ORF">BD410DRAFT_838823</name>
</gene>
<evidence type="ECO:0000256" key="9">
    <source>
        <dbReference type="SAM" id="MobiDB-lite"/>
    </source>
</evidence>
<dbReference type="GO" id="GO:0015031">
    <property type="term" value="P:protein transport"/>
    <property type="evidence" value="ECO:0007669"/>
    <property type="project" value="UniProtKB-KW"/>
</dbReference>
<feature type="transmembrane region" description="Helical" evidence="10">
    <location>
        <begin position="745"/>
        <end position="762"/>
    </location>
</feature>
<organism evidence="11 12">
    <name type="scientific">Rickenella mellea</name>
    <dbReference type="NCBI Taxonomy" id="50990"/>
    <lineage>
        <taxon>Eukaryota</taxon>
        <taxon>Fungi</taxon>
        <taxon>Dikarya</taxon>
        <taxon>Basidiomycota</taxon>
        <taxon>Agaricomycotina</taxon>
        <taxon>Agaricomycetes</taxon>
        <taxon>Hymenochaetales</taxon>
        <taxon>Rickenellaceae</taxon>
        <taxon>Rickenella</taxon>
    </lineage>
</organism>
<comment type="similarity">
    <text evidence="2">Belongs to the oligopeptide OPT transporter family.</text>
</comment>
<evidence type="ECO:0000256" key="5">
    <source>
        <dbReference type="ARBA" id="ARBA00022856"/>
    </source>
</evidence>
<dbReference type="NCBIfam" id="TIGR00728">
    <property type="entry name" value="OPT_sfam"/>
    <property type="match status" value="1"/>
</dbReference>
<feature type="region of interest" description="Disordered" evidence="9">
    <location>
        <begin position="1"/>
        <end position="30"/>
    </location>
</feature>
<keyword evidence="8 10" id="KW-0472">Membrane</keyword>
<reference evidence="11 12" key="1">
    <citation type="submission" date="2018-06" db="EMBL/GenBank/DDBJ databases">
        <title>A transcriptomic atlas of mushroom development highlights an independent origin of complex multicellularity.</title>
        <authorList>
            <consortium name="DOE Joint Genome Institute"/>
            <person name="Krizsan K."/>
            <person name="Almasi E."/>
            <person name="Merenyi Z."/>
            <person name="Sahu N."/>
            <person name="Viragh M."/>
            <person name="Koszo T."/>
            <person name="Mondo S."/>
            <person name="Kiss B."/>
            <person name="Balint B."/>
            <person name="Kues U."/>
            <person name="Barry K."/>
            <person name="Hegedus J.C."/>
            <person name="Henrissat B."/>
            <person name="Johnson J."/>
            <person name="Lipzen A."/>
            <person name="Ohm R."/>
            <person name="Nagy I."/>
            <person name="Pangilinan J."/>
            <person name="Yan J."/>
            <person name="Xiong Y."/>
            <person name="Grigoriev I.V."/>
            <person name="Hibbett D.S."/>
            <person name="Nagy L.G."/>
        </authorList>
    </citation>
    <scope>NUCLEOTIDE SEQUENCE [LARGE SCALE GENOMIC DNA]</scope>
    <source>
        <strain evidence="11 12">SZMC22713</strain>
    </source>
</reference>
<feature type="transmembrane region" description="Helical" evidence="10">
    <location>
        <begin position="774"/>
        <end position="796"/>
    </location>
</feature>
<keyword evidence="7 10" id="KW-1133">Transmembrane helix</keyword>
<keyword evidence="3" id="KW-0813">Transport</keyword>
<proteinExistence type="inferred from homology"/>
<accession>A0A4Y7Q8A5</accession>
<evidence type="ECO:0000256" key="8">
    <source>
        <dbReference type="ARBA" id="ARBA00023136"/>
    </source>
</evidence>
<evidence type="ECO:0000256" key="3">
    <source>
        <dbReference type="ARBA" id="ARBA00022448"/>
    </source>
</evidence>
<keyword evidence="12" id="KW-1185">Reference proteome</keyword>
<feature type="compositionally biased region" description="Polar residues" evidence="9">
    <location>
        <begin position="9"/>
        <end position="29"/>
    </location>
</feature>
<dbReference type="AlphaFoldDB" id="A0A4Y7Q8A5"/>
<comment type="subcellular location">
    <subcellularLocation>
        <location evidence="1">Membrane</location>
        <topology evidence="1">Multi-pass membrane protein</topology>
    </subcellularLocation>
</comment>
<evidence type="ECO:0000256" key="4">
    <source>
        <dbReference type="ARBA" id="ARBA00022692"/>
    </source>
</evidence>
<evidence type="ECO:0000256" key="2">
    <source>
        <dbReference type="ARBA" id="ARBA00008807"/>
    </source>
</evidence>
<feature type="transmembrane region" description="Helical" evidence="10">
    <location>
        <begin position="594"/>
        <end position="613"/>
    </location>
</feature>
<feature type="transmembrane region" description="Helical" evidence="10">
    <location>
        <begin position="285"/>
        <end position="307"/>
    </location>
</feature>
<dbReference type="InterPro" id="IPR004648">
    <property type="entry name" value="Oligpept_transpt"/>
</dbReference>
<feature type="transmembrane region" description="Helical" evidence="10">
    <location>
        <begin position="356"/>
        <end position="379"/>
    </location>
</feature>
<dbReference type="EMBL" id="ML170169">
    <property type="protein sequence ID" value="TDL23824.1"/>
    <property type="molecule type" value="Genomic_DNA"/>
</dbReference>
<feature type="transmembrane region" description="Helical" evidence="10">
    <location>
        <begin position="426"/>
        <end position="454"/>
    </location>
</feature>
<feature type="transmembrane region" description="Helical" evidence="10">
    <location>
        <begin position="486"/>
        <end position="506"/>
    </location>
</feature>